<dbReference type="KEGG" id="snep:Enr13x_65210"/>
<dbReference type="AlphaFoldDB" id="A0A518I0J2"/>
<organism evidence="2 3">
    <name type="scientific">Stieleria neptunia</name>
    <dbReference type="NCBI Taxonomy" id="2527979"/>
    <lineage>
        <taxon>Bacteria</taxon>
        <taxon>Pseudomonadati</taxon>
        <taxon>Planctomycetota</taxon>
        <taxon>Planctomycetia</taxon>
        <taxon>Pirellulales</taxon>
        <taxon>Pirellulaceae</taxon>
        <taxon>Stieleria</taxon>
    </lineage>
</organism>
<protein>
    <submittedName>
        <fullName evidence="2">Uncharacterized protein</fullName>
    </submittedName>
</protein>
<sequence>MGNRCTPSTRWSEPAGTKKKEAEVCHADVKIKWGSREFSQ</sequence>
<feature type="compositionally biased region" description="Polar residues" evidence="1">
    <location>
        <begin position="1"/>
        <end position="11"/>
    </location>
</feature>
<evidence type="ECO:0000313" key="3">
    <source>
        <dbReference type="Proteomes" id="UP000319004"/>
    </source>
</evidence>
<gene>
    <name evidence="2" type="ORF">Enr13x_65210</name>
</gene>
<dbReference type="EMBL" id="CP037423">
    <property type="protein sequence ID" value="QDV46612.1"/>
    <property type="molecule type" value="Genomic_DNA"/>
</dbReference>
<keyword evidence="3" id="KW-1185">Reference proteome</keyword>
<name>A0A518I0J2_9BACT</name>
<reference evidence="2 3" key="1">
    <citation type="submission" date="2019-03" db="EMBL/GenBank/DDBJ databases">
        <title>Deep-cultivation of Planctomycetes and their phenomic and genomic characterization uncovers novel biology.</title>
        <authorList>
            <person name="Wiegand S."/>
            <person name="Jogler M."/>
            <person name="Boedeker C."/>
            <person name="Pinto D."/>
            <person name="Vollmers J."/>
            <person name="Rivas-Marin E."/>
            <person name="Kohn T."/>
            <person name="Peeters S.H."/>
            <person name="Heuer A."/>
            <person name="Rast P."/>
            <person name="Oberbeckmann S."/>
            <person name="Bunk B."/>
            <person name="Jeske O."/>
            <person name="Meyerdierks A."/>
            <person name="Storesund J.E."/>
            <person name="Kallscheuer N."/>
            <person name="Luecker S."/>
            <person name="Lage O.M."/>
            <person name="Pohl T."/>
            <person name="Merkel B.J."/>
            <person name="Hornburger P."/>
            <person name="Mueller R.-W."/>
            <person name="Bruemmer F."/>
            <person name="Labrenz M."/>
            <person name="Spormann A.M."/>
            <person name="Op den Camp H."/>
            <person name="Overmann J."/>
            <person name="Amann R."/>
            <person name="Jetten M.S.M."/>
            <person name="Mascher T."/>
            <person name="Medema M.H."/>
            <person name="Devos D.P."/>
            <person name="Kaster A.-K."/>
            <person name="Ovreas L."/>
            <person name="Rohde M."/>
            <person name="Galperin M.Y."/>
            <person name="Jogler C."/>
        </authorList>
    </citation>
    <scope>NUCLEOTIDE SEQUENCE [LARGE SCALE GENOMIC DNA]</scope>
    <source>
        <strain evidence="2 3">Enr13</strain>
    </source>
</reference>
<accession>A0A518I0J2</accession>
<feature type="region of interest" description="Disordered" evidence="1">
    <location>
        <begin position="1"/>
        <end position="20"/>
    </location>
</feature>
<evidence type="ECO:0000313" key="2">
    <source>
        <dbReference type="EMBL" id="QDV46612.1"/>
    </source>
</evidence>
<dbReference type="Proteomes" id="UP000319004">
    <property type="component" value="Chromosome"/>
</dbReference>
<evidence type="ECO:0000256" key="1">
    <source>
        <dbReference type="SAM" id="MobiDB-lite"/>
    </source>
</evidence>
<proteinExistence type="predicted"/>